<protein>
    <submittedName>
        <fullName evidence="1">Uncharacterized protein</fullName>
    </submittedName>
</protein>
<dbReference type="Proteomes" id="UP000019140">
    <property type="component" value="Unassembled WGS sequence"/>
</dbReference>
<comment type="caution">
    <text evidence="1">The sequence shown here is derived from an EMBL/GenBank/DDBJ whole genome shotgun (WGS) entry which is preliminary data.</text>
</comment>
<name>W4M860_9BACT</name>
<dbReference type="AlphaFoldDB" id="W4M860"/>
<gene>
    <name evidence="1" type="ORF">ETSY2_19035</name>
</gene>
<sequence length="78" mass="8931">MHIGQNISMLHMRCVKLEYHSTTCSAMTIPLKLLSNLNEGDRCRVKKHEPRREGSNLFIISICFNGIQAVEALFWEGL</sequence>
<evidence type="ECO:0000313" key="1">
    <source>
        <dbReference type="EMBL" id="ETX06116.1"/>
    </source>
</evidence>
<keyword evidence="2" id="KW-1185">Reference proteome</keyword>
<dbReference type="HOGENOM" id="CLU_2615418_0_0_7"/>
<dbReference type="EMBL" id="AZHX01000782">
    <property type="protein sequence ID" value="ETX06116.1"/>
    <property type="molecule type" value="Genomic_DNA"/>
</dbReference>
<accession>W4M860</accession>
<organism evidence="1 2">
    <name type="scientific">Candidatus Entotheonella gemina</name>
    <dbReference type="NCBI Taxonomy" id="1429439"/>
    <lineage>
        <taxon>Bacteria</taxon>
        <taxon>Pseudomonadati</taxon>
        <taxon>Nitrospinota/Tectimicrobiota group</taxon>
        <taxon>Candidatus Tectimicrobiota</taxon>
        <taxon>Candidatus Entotheonellia</taxon>
        <taxon>Candidatus Entotheonellales</taxon>
        <taxon>Candidatus Entotheonellaceae</taxon>
        <taxon>Candidatus Entotheonella</taxon>
    </lineage>
</organism>
<reference evidence="1 2" key="1">
    <citation type="journal article" date="2014" name="Nature">
        <title>An environmental bacterial taxon with a large and distinct metabolic repertoire.</title>
        <authorList>
            <person name="Wilson M.C."/>
            <person name="Mori T."/>
            <person name="Ruckert C."/>
            <person name="Uria A.R."/>
            <person name="Helf M.J."/>
            <person name="Takada K."/>
            <person name="Gernert C."/>
            <person name="Steffens U.A."/>
            <person name="Heycke N."/>
            <person name="Schmitt S."/>
            <person name="Rinke C."/>
            <person name="Helfrich E.J."/>
            <person name="Brachmann A.O."/>
            <person name="Gurgui C."/>
            <person name="Wakimoto T."/>
            <person name="Kracht M."/>
            <person name="Crusemann M."/>
            <person name="Hentschel U."/>
            <person name="Abe I."/>
            <person name="Matsunaga S."/>
            <person name="Kalinowski J."/>
            <person name="Takeyama H."/>
            <person name="Piel J."/>
        </authorList>
    </citation>
    <scope>NUCLEOTIDE SEQUENCE [LARGE SCALE GENOMIC DNA]</scope>
    <source>
        <strain evidence="2">TSY2</strain>
    </source>
</reference>
<evidence type="ECO:0000313" key="2">
    <source>
        <dbReference type="Proteomes" id="UP000019140"/>
    </source>
</evidence>
<proteinExistence type="predicted"/>